<organism evidence="2 3">
    <name type="scientific">Dyadobacter psychrotolerans</name>
    <dbReference type="NCBI Taxonomy" id="2541721"/>
    <lineage>
        <taxon>Bacteria</taxon>
        <taxon>Pseudomonadati</taxon>
        <taxon>Bacteroidota</taxon>
        <taxon>Cytophagia</taxon>
        <taxon>Cytophagales</taxon>
        <taxon>Spirosomataceae</taxon>
        <taxon>Dyadobacter</taxon>
    </lineage>
</organism>
<dbReference type="Proteomes" id="UP000294850">
    <property type="component" value="Unassembled WGS sequence"/>
</dbReference>
<evidence type="ECO:0000313" key="3">
    <source>
        <dbReference type="Proteomes" id="UP000294850"/>
    </source>
</evidence>
<feature type="transmembrane region" description="Helical" evidence="1">
    <location>
        <begin position="37"/>
        <end position="55"/>
    </location>
</feature>
<keyword evidence="1" id="KW-0472">Membrane</keyword>
<sequence>MENEQKGFPIILVIIAVIVGGGLLREFDFETFRFRKVGLGIVYLITFIATVAVIIRSRIVKR</sequence>
<accession>A0A4V2Z408</accession>
<keyword evidence="1" id="KW-0812">Transmembrane</keyword>
<dbReference type="AlphaFoldDB" id="A0A4V2Z408"/>
<proteinExistence type="predicted"/>
<reference evidence="2 3" key="1">
    <citation type="submission" date="2019-03" db="EMBL/GenBank/DDBJ databases">
        <title>Dyadobacter AR-3-6 sp. nov., isolated from arctic soil.</title>
        <authorList>
            <person name="Chaudhary D.K."/>
        </authorList>
    </citation>
    <scope>NUCLEOTIDE SEQUENCE [LARGE SCALE GENOMIC DNA]</scope>
    <source>
        <strain evidence="2 3">AR-3-6</strain>
    </source>
</reference>
<keyword evidence="1" id="KW-1133">Transmembrane helix</keyword>
<name>A0A4V2Z408_9BACT</name>
<comment type="caution">
    <text evidence="2">The sequence shown here is derived from an EMBL/GenBank/DDBJ whole genome shotgun (WGS) entry which is preliminary data.</text>
</comment>
<dbReference type="OrthoDB" id="966098at2"/>
<keyword evidence="3" id="KW-1185">Reference proteome</keyword>
<dbReference type="EMBL" id="SMFL01000005">
    <property type="protein sequence ID" value="TDE14818.1"/>
    <property type="molecule type" value="Genomic_DNA"/>
</dbReference>
<evidence type="ECO:0000256" key="1">
    <source>
        <dbReference type="SAM" id="Phobius"/>
    </source>
</evidence>
<protein>
    <submittedName>
        <fullName evidence="2">Uncharacterized protein</fullName>
    </submittedName>
</protein>
<gene>
    <name evidence="2" type="ORF">E0F88_16680</name>
</gene>
<feature type="transmembrane region" description="Helical" evidence="1">
    <location>
        <begin position="7"/>
        <end position="25"/>
    </location>
</feature>
<evidence type="ECO:0000313" key="2">
    <source>
        <dbReference type="EMBL" id="TDE14818.1"/>
    </source>
</evidence>